<dbReference type="GO" id="GO:0005783">
    <property type="term" value="C:endoplasmic reticulum"/>
    <property type="evidence" value="ECO:0007669"/>
    <property type="project" value="UniProtKB-ARBA"/>
</dbReference>
<evidence type="ECO:0000313" key="2">
    <source>
        <dbReference type="EMBL" id="WOL01012.1"/>
    </source>
</evidence>
<dbReference type="PANTHER" id="PTHR43096">
    <property type="entry name" value="DNAJ HOMOLOG 1, MITOCHONDRIAL-RELATED"/>
    <property type="match status" value="1"/>
</dbReference>
<reference evidence="2 3" key="1">
    <citation type="submission" date="2023-10" db="EMBL/GenBank/DDBJ databases">
        <title>Chromosome-scale genome assembly provides insights into flower coloration mechanisms of Canna indica.</title>
        <authorList>
            <person name="Li C."/>
        </authorList>
    </citation>
    <scope>NUCLEOTIDE SEQUENCE [LARGE SCALE GENOMIC DNA]</scope>
    <source>
        <tissue evidence="2">Flower</tissue>
    </source>
</reference>
<dbReference type="Gene3D" id="1.10.287.110">
    <property type="entry name" value="DnaJ domain"/>
    <property type="match status" value="1"/>
</dbReference>
<evidence type="ECO:0000313" key="3">
    <source>
        <dbReference type="Proteomes" id="UP001327560"/>
    </source>
</evidence>
<dbReference type="InterPro" id="IPR036869">
    <property type="entry name" value="J_dom_sf"/>
</dbReference>
<dbReference type="PRINTS" id="PR00625">
    <property type="entry name" value="JDOMAIN"/>
</dbReference>
<dbReference type="SUPFAM" id="SSF46565">
    <property type="entry name" value="Chaperone J-domain"/>
    <property type="match status" value="1"/>
</dbReference>
<dbReference type="CDD" id="cd06257">
    <property type="entry name" value="DnaJ"/>
    <property type="match status" value="1"/>
</dbReference>
<dbReference type="GO" id="GO:0051082">
    <property type="term" value="F:unfolded protein binding"/>
    <property type="evidence" value="ECO:0007669"/>
    <property type="project" value="TreeGrafter"/>
</dbReference>
<gene>
    <name evidence="2" type="ORF">Cni_G09725</name>
</gene>
<dbReference type="SMART" id="SM00271">
    <property type="entry name" value="DnaJ"/>
    <property type="match status" value="1"/>
</dbReference>
<keyword evidence="3" id="KW-1185">Reference proteome</keyword>
<dbReference type="PROSITE" id="PS00636">
    <property type="entry name" value="DNAJ_1"/>
    <property type="match status" value="1"/>
</dbReference>
<dbReference type="InterPro" id="IPR018253">
    <property type="entry name" value="DnaJ_domain_CS"/>
</dbReference>
<proteinExistence type="predicted"/>
<dbReference type="Pfam" id="PF00226">
    <property type="entry name" value="DnaJ"/>
    <property type="match status" value="1"/>
</dbReference>
<sequence>MKPYFLSLIQLASPSQIQLRSSLLSYFPISWTRTFSFSSSLLLDDLVPAPEAHAPKTETARSGGGRDTLGRRLLALIFPKRSAIVVLRKWAEEGKYIQKYQLNRVVRELRKYKPYKHALEMAGICWSEDPGSVIIKKPYAIGRLPRHIELAKKYHPDANKNNPASKRKFQEIRDAYETLRDSEKRAQYDEVFEHESETHSSNIEVELNLSFAEVAKGCTKQVMEDGKVAQQGTYEELLKSGTSCQCPSIFDDHTEFFR</sequence>
<dbReference type="GO" id="GO:0042026">
    <property type="term" value="P:protein refolding"/>
    <property type="evidence" value="ECO:0007669"/>
    <property type="project" value="TreeGrafter"/>
</dbReference>
<dbReference type="AlphaFoldDB" id="A0AAQ3K323"/>
<organism evidence="2 3">
    <name type="scientific">Canna indica</name>
    <name type="common">Indian-shot</name>
    <dbReference type="NCBI Taxonomy" id="4628"/>
    <lineage>
        <taxon>Eukaryota</taxon>
        <taxon>Viridiplantae</taxon>
        <taxon>Streptophyta</taxon>
        <taxon>Embryophyta</taxon>
        <taxon>Tracheophyta</taxon>
        <taxon>Spermatophyta</taxon>
        <taxon>Magnoliopsida</taxon>
        <taxon>Liliopsida</taxon>
        <taxon>Zingiberales</taxon>
        <taxon>Cannaceae</taxon>
        <taxon>Canna</taxon>
    </lineage>
</organism>
<dbReference type="Proteomes" id="UP001327560">
    <property type="component" value="Chromosome 3"/>
</dbReference>
<protein>
    <submittedName>
        <fullName evidence="2">Pentatricopeptide repeat-containing protein</fullName>
    </submittedName>
</protein>
<dbReference type="InterPro" id="IPR001623">
    <property type="entry name" value="DnaJ_domain"/>
</dbReference>
<dbReference type="PANTHER" id="PTHR43096:SF36">
    <property type="entry name" value="CHAPERONE PROTEIN DNAJ 1, MITOCHONDRIAL"/>
    <property type="match status" value="1"/>
</dbReference>
<dbReference type="PROSITE" id="PS50076">
    <property type="entry name" value="DNAJ_2"/>
    <property type="match status" value="1"/>
</dbReference>
<feature type="domain" description="J" evidence="1">
    <location>
        <begin position="117"/>
        <end position="192"/>
    </location>
</feature>
<evidence type="ECO:0000259" key="1">
    <source>
        <dbReference type="PROSITE" id="PS50076"/>
    </source>
</evidence>
<dbReference type="EMBL" id="CP136892">
    <property type="protein sequence ID" value="WOL01012.1"/>
    <property type="molecule type" value="Genomic_DNA"/>
</dbReference>
<name>A0AAQ3K323_9LILI</name>
<accession>A0AAQ3K323</accession>